<name>A0AAD7E2B8_9AGAR</name>
<evidence type="ECO:0000313" key="3">
    <source>
        <dbReference type="Proteomes" id="UP001219525"/>
    </source>
</evidence>
<dbReference type="AlphaFoldDB" id="A0AAD7E2B8"/>
<reference evidence="2" key="1">
    <citation type="submission" date="2023-03" db="EMBL/GenBank/DDBJ databases">
        <title>Massive genome expansion in bonnet fungi (Mycena s.s.) driven by repeated elements and novel gene families across ecological guilds.</title>
        <authorList>
            <consortium name="Lawrence Berkeley National Laboratory"/>
            <person name="Harder C.B."/>
            <person name="Miyauchi S."/>
            <person name="Viragh M."/>
            <person name="Kuo A."/>
            <person name="Thoen E."/>
            <person name="Andreopoulos B."/>
            <person name="Lu D."/>
            <person name="Skrede I."/>
            <person name="Drula E."/>
            <person name="Henrissat B."/>
            <person name="Morin E."/>
            <person name="Kohler A."/>
            <person name="Barry K."/>
            <person name="LaButti K."/>
            <person name="Morin E."/>
            <person name="Salamov A."/>
            <person name="Lipzen A."/>
            <person name="Mereny Z."/>
            <person name="Hegedus B."/>
            <person name="Baldrian P."/>
            <person name="Stursova M."/>
            <person name="Weitz H."/>
            <person name="Taylor A."/>
            <person name="Grigoriev I.V."/>
            <person name="Nagy L.G."/>
            <person name="Martin F."/>
            <person name="Kauserud H."/>
        </authorList>
    </citation>
    <scope>NUCLEOTIDE SEQUENCE</scope>
    <source>
        <strain evidence="2">9144</strain>
    </source>
</reference>
<dbReference type="Proteomes" id="UP001219525">
    <property type="component" value="Unassembled WGS sequence"/>
</dbReference>
<comment type="caution">
    <text evidence="2">The sequence shown here is derived from an EMBL/GenBank/DDBJ whole genome shotgun (WGS) entry which is preliminary data.</text>
</comment>
<accession>A0AAD7E2B8</accession>
<proteinExistence type="predicted"/>
<keyword evidence="3" id="KW-1185">Reference proteome</keyword>
<evidence type="ECO:0000256" key="1">
    <source>
        <dbReference type="SAM" id="MobiDB-lite"/>
    </source>
</evidence>
<protein>
    <submittedName>
        <fullName evidence="2">Uncharacterized protein</fullName>
    </submittedName>
</protein>
<dbReference type="EMBL" id="JARJCW010000006">
    <property type="protein sequence ID" value="KAJ7223388.1"/>
    <property type="molecule type" value="Genomic_DNA"/>
</dbReference>
<sequence>MNQVRPEAWALGLGRAWLGLGPGLGVFPSPSPPKPGPHPGWARAAGPDGPLGESRWQPSALGDTANMHRIRHHTSESSEAVKGDRVKFAEKRGTDHEFFQQRGTRE</sequence>
<evidence type="ECO:0000313" key="2">
    <source>
        <dbReference type="EMBL" id="KAJ7223388.1"/>
    </source>
</evidence>
<feature type="compositionally biased region" description="Basic and acidic residues" evidence="1">
    <location>
        <begin position="73"/>
        <end position="106"/>
    </location>
</feature>
<feature type="region of interest" description="Disordered" evidence="1">
    <location>
        <begin position="28"/>
        <end position="106"/>
    </location>
</feature>
<organism evidence="2 3">
    <name type="scientific">Mycena pura</name>
    <dbReference type="NCBI Taxonomy" id="153505"/>
    <lineage>
        <taxon>Eukaryota</taxon>
        <taxon>Fungi</taxon>
        <taxon>Dikarya</taxon>
        <taxon>Basidiomycota</taxon>
        <taxon>Agaricomycotina</taxon>
        <taxon>Agaricomycetes</taxon>
        <taxon>Agaricomycetidae</taxon>
        <taxon>Agaricales</taxon>
        <taxon>Marasmiineae</taxon>
        <taxon>Mycenaceae</taxon>
        <taxon>Mycena</taxon>
    </lineage>
</organism>
<feature type="compositionally biased region" description="Pro residues" evidence="1">
    <location>
        <begin position="29"/>
        <end position="38"/>
    </location>
</feature>
<gene>
    <name evidence="2" type="ORF">GGX14DRAFT_387708</name>
</gene>